<evidence type="ECO:0000313" key="2">
    <source>
        <dbReference type="Proteomes" id="UP000237968"/>
    </source>
</evidence>
<gene>
    <name evidence="1" type="ORF">ENSA5_30920</name>
</gene>
<protein>
    <recommendedName>
        <fullName evidence="3">PD-(D/E)XK nuclease superfamily protein</fullName>
    </recommendedName>
</protein>
<evidence type="ECO:0008006" key="3">
    <source>
        <dbReference type="Google" id="ProtNLM"/>
    </source>
</evidence>
<organism evidence="1 2">
    <name type="scientific">Enhygromyxa salina</name>
    <dbReference type="NCBI Taxonomy" id="215803"/>
    <lineage>
        <taxon>Bacteria</taxon>
        <taxon>Pseudomonadati</taxon>
        <taxon>Myxococcota</taxon>
        <taxon>Polyangia</taxon>
        <taxon>Nannocystales</taxon>
        <taxon>Nannocystaceae</taxon>
        <taxon>Enhygromyxa</taxon>
    </lineage>
</organism>
<reference evidence="1 2" key="1">
    <citation type="submission" date="2018-03" db="EMBL/GenBank/DDBJ databases">
        <title>Draft Genome Sequences of the Obligatory Marine Myxobacteria Enhygromyxa salina SWB005.</title>
        <authorList>
            <person name="Poehlein A."/>
            <person name="Moghaddam J.A."/>
            <person name="Harms H."/>
            <person name="Alanjari M."/>
            <person name="Koenig G.M."/>
            <person name="Daniel R."/>
            <person name="Schaeberle T.F."/>
        </authorList>
    </citation>
    <scope>NUCLEOTIDE SEQUENCE [LARGE SCALE GENOMIC DNA]</scope>
    <source>
        <strain evidence="1 2">SWB005</strain>
    </source>
</reference>
<sequence length="399" mass="43595">MADVWVSSTIILAYDTEMTGAVSGELSPRIPRTLDERGGHLSALFRWQSGKRSQLENFCTEALASAIVSQPGPFLDLLECAEMLPAQVTAAQVEELRVSTQGPTETGKLVDLQLTLRLAGGKRAAVWIEVKVGTGLRTGQLESYAKELERVHGGEPWRLLVLSCTPEGPARDNLRWQQVRAMIPADAHSHWLDLRVFLEEKQVADIYDEGLTVHEFAMVDPARVVLRKVARAMAELSRRLAKAKQGGQSALWPKGFPNKEQKILNLVATTFRRGSGFVIGGYRVGPRLQLGVRATSEGPEAFVMIKTRKSHVQTRKKVWAVLDTIAEPTFGLVDAGPMEARGVSLALAKLSTQDELVGWWFGKLEVLADAGALELCGGSINTAEADEADEADEDGEDES</sequence>
<name>A0A2S9XYD6_9BACT</name>
<dbReference type="AlphaFoldDB" id="A0A2S9XYD6"/>
<dbReference type="EMBL" id="PVNK01000148">
    <property type="protein sequence ID" value="PRP97859.1"/>
    <property type="molecule type" value="Genomic_DNA"/>
</dbReference>
<proteinExistence type="predicted"/>
<keyword evidence="2" id="KW-1185">Reference proteome</keyword>
<dbReference type="Proteomes" id="UP000237968">
    <property type="component" value="Unassembled WGS sequence"/>
</dbReference>
<comment type="caution">
    <text evidence="1">The sequence shown here is derived from an EMBL/GenBank/DDBJ whole genome shotgun (WGS) entry which is preliminary data.</text>
</comment>
<evidence type="ECO:0000313" key="1">
    <source>
        <dbReference type="EMBL" id="PRP97859.1"/>
    </source>
</evidence>
<accession>A0A2S9XYD6</accession>